<keyword evidence="1" id="KW-0067">ATP-binding</keyword>
<dbReference type="Gene3D" id="1.10.510.10">
    <property type="entry name" value="Transferase(Phosphotransferase) domain 1"/>
    <property type="match status" value="1"/>
</dbReference>
<dbReference type="SMART" id="SM00261">
    <property type="entry name" value="FU"/>
    <property type="match status" value="3"/>
</dbReference>
<dbReference type="Gene3D" id="2.10.220.10">
    <property type="entry name" value="Hormone Receptor, Insulin-like Growth Factor Receptor 1, Chain A, domain 2"/>
    <property type="match status" value="1"/>
</dbReference>
<reference evidence="4 5" key="1">
    <citation type="submission" date="2012-10" db="EMBL/GenBank/DDBJ databases">
        <authorList>
            <person name="Zafar N."/>
            <person name="Inman J."/>
            <person name="Hall N."/>
            <person name="Lorenzi H."/>
            <person name="Caler E."/>
        </authorList>
    </citation>
    <scope>NUCLEOTIDE SEQUENCE [LARGE SCALE GENOMIC DNA]</scope>
    <source>
        <strain evidence="4 5">IP1</strain>
    </source>
</reference>
<protein>
    <submittedName>
        <fullName evidence="4">Protein serine/threonine kinase, putative</fullName>
    </submittedName>
</protein>
<dbReference type="InterPro" id="IPR017441">
    <property type="entry name" value="Protein_kinase_ATP_BS"/>
</dbReference>
<keyword evidence="4" id="KW-0808">Transferase</keyword>
<dbReference type="InterPro" id="IPR053215">
    <property type="entry name" value="TKL_Ser/Thr_kinase"/>
</dbReference>
<sequence>MYKNTTDNCILRSSKGCLRCSDGYHISKSVCVKCEYPCTYCSNLTYCTKCDSYSYTKNGKCFEINGILSVCDVMMSTYEGCVVCKDGYMRSSDSKQCVSCDTSCATCSNDGDCVVCSDGYYRTPNNNTKLCNLQTELNNCLNKTTSGCTLCEDGFALKDNLCYKCGQNCIFCGVTFECSKCGDNNILRNGVCVHFSQIPNCISSQYSICWECADGYKLRDDKIECFANTIYGYVVGIEVLCVVVMVVVVIATVIIVVLIVFKKKDNKHTENICVFKMSRSNIMMTKLEGAILSNKNEISFGDESDKIQIESESRDLLCVGNSSKNNMKIQITTKDKCDKYKIRTEPKIVTLKSGFACEFKVFITPYCTMDLSDEIMIVSLDLHSGKQNTTFINIKALVENSTHLDYDELIEEKKIGEGSFGVLFKGKYRGNTVAIKKMKEFNENNNDEFTKEVAMLDKFRSEYITHYYGAVLIEKKQCMVTEFAQYGSLNNILVISLNLNDKVNAKLTDFGSARNVNMMMTNMTFTKGIGTPTYMAPEVLNIEKYMKAADIYSFDITMFEVLGWCEAYPIENFKFPWKIADFIMSGKRLERKENIPETLFKVIKMCWVQEKANRVSIDRIVNLLTL</sequence>
<dbReference type="Pfam" id="PF07714">
    <property type="entry name" value="PK_Tyr_Ser-Thr"/>
    <property type="match status" value="2"/>
</dbReference>
<dbReference type="InterPro" id="IPR006212">
    <property type="entry name" value="Furin_repeat"/>
</dbReference>
<keyword evidence="4" id="KW-0418">Kinase</keyword>
<keyword evidence="1" id="KW-0547">Nucleotide-binding</keyword>
<evidence type="ECO:0000256" key="2">
    <source>
        <dbReference type="SAM" id="Phobius"/>
    </source>
</evidence>
<dbReference type="InterPro" id="IPR001245">
    <property type="entry name" value="Ser-Thr/Tyr_kinase_cat_dom"/>
</dbReference>
<feature type="transmembrane region" description="Helical" evidence="2">
    <location>
        <begin position="230"/>
        <end position="261"/>
    </location>
</feature>
<evidence type="ECO:0000313" key="4">
    <source>
        <dbReference type="EMBL" id="ELP85465.1"/>
    </source>
</evidence>
<dbReference type="GO" id="GO:0005524">
    <property type="term" value="F:ATP binding"/>
    <property type="evidence" value="ECO:0007669"/>
    <property type="project" value="UniProtKB-UniRule"/>
</dbReference>
<dbReference type="AlphaFoldDB" id="L7FK42"/>
<dbReference type="OrthoDB" id="10257656at2759"/>
<dbReference type="KEGG" id="eiv:EIN_517980"/>
<proteinExistence type="predicted"/>
<keyword evidence="2" id="KW-1133">Transmembrane helix</keyword>
<dbReference type="SUPFAM" id="SSF57184">
    <property type="entry name" value="Growth factor receptor domain"/>
    <property type="match status" value="1"/>
</dbReference>
<dbReference type="InterPro" id="IPR011009">
    <property type="entry name" value="Kinase-like_dom_sf"/>
</dbReference>
<dbReference type="RefSeq" id="XP_004184811.1">
    <property type="nucleotide sequence ID" value="XM_004184763.1"/>
</dbReference>
<evidence type="ECO:0000256" key="1">
    <source>
        <dbReference type="PROSITE-ProRule" id="PRU10141"/>
    </source>
</evidence>
<evidence type="ECO:0000259" key="3">
    <source>
        <dbReference type="PROSITE" id="PS50011"/>
    </source>
</evidence>
<organism evidence="4 5">
    <name type="scientific">Entamoeba invadens IP1</name>
    <dbReference type="NCBI Taxonomy" id="370355"/>
    <lineage>
        <taxon>Eukaryota</taxon>
        <taxon>Amoebozoa</taxon>
        <taxon>Evosea</taxon>
        <taxon>Archamoebae</taxon>
        <taxon>Mastigamoebida</taxon>
        <taxon>Entamoebidae</taxon>
        <taxon>Entamoeba</taxon>
    </lineage>
</organism>
<feature type="domain" description="Protein kinase" evidence="3">
    <location>
        <begin position="409"/>
        <end position="626"/>
    </location>
</feature>
<feature type="binding site" evidence="1">
    <location>
        <position position="437"/>
    </location>
    <ligand>
        <name>ATP</name>
        <dbReference type="ChEBI" id="CHEBI:30616"/>
    </ligand>
</feature>
<dbReference type="InterPro" id="IPR000719">
    <property type="entry name" value="Prot_kinase_dom"/>
</dbReference>
<dbReference type="PROSITE" id="PS00107">
    <property type="entry name" value="PROTEIN_KINASE_ATP"/>
    <property type="match status" value="1"/>
</dbReference>
<keyword evidence="5" id="KW-1185">Reference proteome</keyword>
<name>L7FK42_ENTIV</name>
<gene>
    <name evidence="4" type="ORF">EIN_517980</name>
</gene>
<dbReference type="PANTHER" id="PTHR45756">
    <property type="entry name" value="PALMITOYLTRANSFERASE"/>
    <property type="match status" value="1"/>
</dbReference>
<dbReference type="PANTHER" id="PTHR45756:SF1">
    <property type="entry name" value="PROTEIN KINASE DOMAIN CONTAINING PROTEIN"/>
    <property type="match status" value="1"/>
</dbReference>
<dbReference type="GO" id="GO:0004672">
    <property type="term" value="F:protein kinase activity"/>
    <property type="evidence" value="ECO:0007669"/>
    <property type="project" value="InterPro"/>
</dbReference>
<dbReference type="Proteomes" id="UP000014680">
    <property type="component" value="Unassembled WGS sequence"/>
</dbReference>
<dbReference type="GeneID" id="14884443"/>
<dbReference type="Gene3D" id="3.30.200.20">
    <property type="entry name" value="Phosphorylase Kinase, domain 1"/>
    <property type="match status" value="1"/>
</dbReference>
<dbReference type="VEuPathDB" id="AmoebaDB:EIN_517980"/>
<evidence type="ECO:0000313" key="5">
    <source>
        <dbReference type="Proteomes" id="UP000014680"/>
    </source>
</evidence>
<dbReference type="PROSITE" id="PS50011">
    <property type="entry name" value="PROTEIN_KINASE_DOM"/>
    <property type="match status" value="1"/>
</dbReference>
<keyword evidence="2" id="KW-0812">Transmembrane</keyword>
<keyword evidence="2" id="KW-0472">Membrane</keyword>
<dbReference type="SUPFAM" id="SSF56112">
    <property type="entry name" value="Protein kinase-like (PK-like)"/>
    <property type="match status" value="1"/>
</dbReference>
<accession>L7FK42</accession>
<dbReference type="InterPro" id="IPR009030">
    <property type="entry name" value="Growth_fac_rcpt_cys_sf"/>
</dbReference>
<dbReference type="EMBL" id="KB207078">
    <property type="protein sequence ID" value="ELP85465.1"/>
    <property type="molecule type" value="Genomic_DNA"/>
</dbReference>